<dbReference type="SUPFAM" id="SSF81624">
    <property type="entry name" value="N-terminal domain of MutM-like DNA repair proteins"/>
    <property type="match status" value="1"/>
</dbReference>
<dbReference type="Pfam" id="PF00641">
    <property type="entry name" value="Zn_ribbon_RanBP"/>
    <property type="match status" value="2"/>
</dbReference>
<dbReference type="FunFam" id="1.10.8.50:FF:000008">
    <property type="entry name" value="Nei-like DNA glycosylase 3"/>
    <property type="match status" value="1"/>
</dbReference>
<dbReference type="SMART" id="SM01232">
    <property type="entry name" value="H2TH"/>
    <property type="match status" value="1"/>
</dbReference>
<dbReference type="PANTHER" id="PTHR22950:SF677">
    <property type="entry name" value="AMINO ACID TRANSPORTER TRANSMEMBRANE DOMAIN-CONTAINING PROTEIN"/>
    <property type="match status" value="1"/>
</dbReference>
<evidence type="ECO:0000256" key="2">
    <source>
        <dbReference type="ARBA" id="ARBA00004141"/>
    </source>
</evidence>
<evidence type="ECO:0000256" key="9">
    <source>
        <dbReference type="ARBA" id="ARBA00022763"/>
    </source>
</evidence>
<name>A0A6P4YTK2_BRABE</name>
<feature type="domain" description="RanBP2-type" evidence="28">
    <location>
        <begin position="336"/>
        <end position="365"/>
    </location>
</feature>
<dbReference type="Gene3D" id="1.10.8.50">
    <property type="match status" value="1"/>
</dbReference>
<dbReference type="GO" id="GO:0006284">
    <property type="term" value="P:base-excision repair"/>
    <property type="evidence" value="ECO:0007669"/>
    <property type="project" value="InterPro"/>
</dbReference>
<evidence type="ECO:0000256" key="5">
    <source>
        <dbReference type="ARBA" id="ARBA00022454"/>
    </source>
</evidence>
<dbReference type="GO" id="GO:0015179">
    <property type="term" value="F:L-amino acid transmembrane transporter activity"/>
    <property type="evidence" value="ECO:0007669"/>
    <property type="project" value="TreeGrafter"/>
</dbReference>
<dbReference type="InterPro" id="IPR035937">
    <property type="entry name" value="FPG_N"/>
</dbReference>
<dbReference type="GO" id="GO:0003684">
    <property type="term" value="F:damaged DNA binding"/>
    <property type="evidence" value="ECO:0007669"/>
    <property type="project" value="InterPro"/>
</dbReference>
<dbReference type="GeneID" id="109470562"/>
<evidence type="ECO:0000256" key="7">
    <source>
        <dbReference type="ARBA" id="ARBA00022723"/>
    </source>
</evidence>
<dbReference type="AlphaFoldDB" id="A0A6P4YTK2"/>
<dbReference type="PROSITE" id="PS50199">
    <property type="entry name" value="ZF_RANBP2_2"/>
    <property type="match status" value="2"/>
</dbReference>
<evidence type="ECO:0000256" key="21">
    <source>
        <dbReference type="ARBA" id="ARBA00073168"/>
    </source>
</evidence>
<evidence type="ECO:0000259" key="30">
    <source>
        <dbReference type="PROSITE" id="PS51999"/>
    </source>
</evidence>
<dbReference type="InterPro" id="IPR036443">
    <property type="entry name" value="Znf_RanBP2_sf"/>
</dbReference>
<dbReference type="Proteomes" id="UP000515135">
    <property type="component" value="Unplaced"/>
</dbReference>
<feature type="compositionally biased region" description="Basic and acidic residues" evidence="26">
    <location>
        <begin position="31"/>
        <end position="46"/>
    </location>
</feature>
<keyword evidence="14" id="KW-0238">DNA-binding</keyword>
<feature type="region of interest" description="Disordered" evidence="26">
    <location>
        <begin position="21"/>
        <end position="54"/>
    </location>
</feature>
<evidence type="ECO:0000256" key="3">
    <source>
        <dbReference type="ARBA" id="ARBA00004286"/>
    </source>
</evidence>
<feature type="domain" description="RanBP2-type" evidence="28">
    <location>
        <begin position="300"/>
        <end position="329"/>
    </location>
</feature>
<dbReference type="SMART" id="SM00547">
    <property type="entry name" value="ZnF_RBZ"/>
    <property type="match status" value="2"/>
</dbReference>
<keyword evidence="18" id="KW-0539">Nucleus</keyword>
<dbReference type="InterPro" id="IPR010666">
    <property type="entry name" value="Znf_GRF"/>
</dbReference>
<dbReference type="PANTHER" id="PTHR22950">
    <property type="entry name" value="AMINO ACID TRANSPORTER"/>
    <property type="match status" value="1"/>
</dbReference>
<feature type="transmembrane region" description="Helical" evidence="27">
    <location>
        <begin position="930"/>
        <end position="954"/>
    </location>
</feature>
<dbReference type="Gene3D" id="3.20.190.10">
    <property type="entry name" value="MutM-like, N-terminal"/>
    <property type="match status" value="1"/>
</dbReference>
<dbReference type="InterPro" id="IPR015886">
    <property type="entry name" value="H2TH_FPG"/>
</dbReference>
<evidence type="ECO:0000256" key="22">
    <source>
        <dbReference type="ARBA" id="ARBA00081871"/>
    </source>
</evidence>
<dbReference type="PROSITE" id="PS51066">
    <property type="entry name" value="ZF_FPG_2"/>
    <property type="match status" value="1"/>
</dbReference>
<evidence type="ECO:0000256" key="25">
    <source>
        <dbReference type="PROSITE-ProRule" id="PRU00322"/>
    </source>
</evidence>
<evidence type="ECO:0000256" key="18">
    <source>
        <dbReference type="ARBA" id="ARBA00023242"/>
    </source>
</evidence>
<feature type="transmembrane region" description="Helical" evidence="27">
    <location>
        <begin position="993"/>
        <end position="1013"/>
    </location>
</feature>
<keyword evidence="10 25" id="KW-0863">Zinc-finger</keyword>
<comment type="similarity">
    <text evidence="4">Belongs to the FPG family.</text>
</comment>
<accession>A0A6P4YTK2</accession>
<dbReference type="Pfam" id="PF06839">
    <property type="entry name" value="Zn_ribbon_GRF"/>
    <property type="match status" value="2"/>
</dbReference>
<evidence type="ECO:0000256" key="27">
    <source>
        <dbReference type="SAM" id="Phobius"/>
    </source>
</evidence>
<keyword evidence="6 27" id="KW-0812">Transmembrane</keyword>
<dbReference type="Pfam" id="PF01490">
    <property type="entry name" value="Aa_trans"/>
    <property type="match status" value="2"/>
</dbReference>
<evidence type="ECO:0000256" key="15">
    <source>
        <dbReference type="ARBA" id="ARBA00023136"/>
    </source>
</evidence>
<evidence type="ECO:0000256" key="17">
    <source>
        <dbReference type="ARBA" id="ARBA00023239"/>
    </source>
</evidence>
<dbReference type="SUPFAM" id="SSF90209">
    <property type="entry name" value="Ran binding protein zinc finger-like"/>
    <property type="match status" value="2"/>
</dbReference>
<evidence type="ECO:0000256" key="23">
    <source>
        <dbReference type="ARBA" id="ARBA00082922"/>
    </source>
</evidence>
<dbReference type="PROSITE" id="PS01358">
    <property type="entry name" value="ZF_RANBP2_1"/>
    <property type="match status" value="2"/>
</dbReference>
<reference evidence="32" key="1">
    <citation type="submission" date="2025-08" db="UniProtKB">
        <authorList>
            <consortium name="RefSeq"/>
        </authorList>
    </citation>
    <scope>IDENTIFICATION</scope>
    <source>
        <tissue evidence="32">Gonad</tissue>
    </source>
</reference>
<evidence type="ECO:0000256" key="26">
    <source>
        <dbReference type="SAM" id="MobiDB-lite"/>
    </source>
</evidence>
<feature type="transmembrane region" description="Helical" evidence="27">
    <location>
        <begin position="887"/>
        <end position="910"/>
    </location>
</feature>
<proteinExistence type="inferred from homology"/>
<feature type="transmembrane region" description="Helical" evidence="27">
    <location>
        <begin position="854"/>
        <end position="875"/>
    </location>
</feature>
<evidence type="ECO:0000313" key="32">
    <source>
        <dbReference type="RefSeq" id="XP_019625084.1"/>
    </source>
</evidence>
<evidence type="ECO:0000256" key="19">
    <source>
        <dbReference type="ARBA" id="ARBA00023268"/>
    </source>
</evidence>
<gene>
    <name evidence="32" type="primary">LOC109470562</name>
</gene>
<evidence type="ECO:0000256" key="20">
    <source>
        <dbReference type="ARBA" id="ARBA00023295"/>
    </source>
</evidence>
<dbReference type="GO" id="GO:0016829">
    <property type="term" value="F:lyase activity"/>
    <property type="evidence" value="ECO:0007669"/>
    <property type="project" value="UniProtKB-KW"/>
</dbReference>
<keyword evidence="15 27" id="KW-0472">Membrane</keyword>
<feature type="transmembrane region" description="Helical" evidence="27">
    <location>
        <begin position="615"/>
        <end position="635"/>
    </location>
</feature>
<dbReference type="KEGG" id="bbel:109470562"/>
<evidence type="ECO:0000256" key="14">
    <source>
        <dbReference type="ARBA" id="ARBA00023125"/>
    </source>
</evidence>
<dbReference type="GO" id="GO:0005774">
    <property type="term" value="C:vacuolar membrane"/>
    <property type="evidence" value="ECO:0007669"/>
    <property type="project" value="TreeGrafter"/>
</dbReference>
<dbReference type="GO" id="GO:0005654">
    <property type="term" value="C:nucleoplasm"/>
    <property type="evidence" value="ECO:0007669"/>
    <property type="project" value="UniProtKB-ARBA"/>
</dbReference>
<dbReference type="OrthoDB" id="1684102at2759"/>
<dbReference type="GO" id="GO:0003906">
    <property type="term" value="F:DNA-(apurinic or apyrimidinic site) endonuclease activity"/>
    <property type="evidence" value="ECO:0007669"/>
    <property type="project" value="InterPro"/>
</dbReference>
<evidence type="ECO:0000259" key="29">
    <source>
        <dbReference type="PROSITE" id="PS51066"/>
    </source>
</evidence>
<dbReference type="RefSeq" id="XP_019625084.1">
    <property type="nucleotide sequence ID" value="XM_019769525.1"/>
</dbReference>
<evidence type="ECO:0000259" key="28">
    <source>
        <dbReference type="PROSITE" id="PS50199"/>
    </source>
</evidence>
<dbReference type="SUPFAM" id="SSF46946">
    <property type="entry name" value="S13-like H2TH domain"/>
    <property type="match status" value="1"/>
</dbReference>
<keyword evidence="9" id="KW-0227">DNA damage</keyword>
<keyword evidence="11" id="KW-0378">Hydrolase</keyword>
<evidence type="ECO:0000256" key="8">
    <source>
        <dbReference type="ARBA" id="ARBA00022737"/>
    </source>
</evidence>
<keyword evidence="12" id="KW-0862">Zinc</keyword>
<keyword evidence="20" id="KW-0326">Glycosidase</keyword>
<feature type="transmembrane region" description="Helical" evidence="27">
    <location>
        <begin position="798"/>
        <end position="818"/>
    </location>
</feature>
<dbReference type="CDD" id="cd08969">
    <property type="entry name" value="MeNeil3_N"/>
    <property type="match status" value="1"/>
</dbReference>
<feature type="region of interest" description="Disordered" evidence="26">
    <location>
        <begin position="361"/>
        <end position="402"/>
    </location>
</feature>
<sequence>MVEGPGCKLKGERLARLKGQRLVNTQWGRNRPKDASRGSGAEREDTTSDQSGLQVGLPLSNVETLGKELFVYFGESCLRVHFGMNGSVQIEGHKNKAFQKTSEPVLTLMLTSDAVSFHDCTVQIRSSANCHDKYLQFQHLDVCSPHFSLAQATRAVSCHGNRMLCDVLLDQSVLPGVGNIIKNEALFDSGLQPSVKVMQLKEEHVKHLVKMTRDFSMLFYKCRKEGRALSRHCKVYKKQCCGQCQGRIIMCRMGENGRMTYFCERCQTCDPETITNNKRILPTKNSLIGWVTTGGHSIAECQEWTCSICTLINKGKAGMCSACGSPKPTPSTGDLSLSDWTCSLCTLLNDGDTRTCLVCEGPRSEPENSQEQSQGVTALGDGDSLHSSLPAVPDGTPYPFDRQVSRKRKLPCSSGVIVAEPTAPAAGKLARLESVPLTSPTGTRRVPSAAIVFNSNAAGNRLERPQHEITFRSNGSKVAQGTGGSNTVVRCKQHDKVCVERTARKKGDNYGRSFFCCSMPRGKQCKFFQWADDSFPLCNHGKCCVKRTVLKQGANNGRDFYTCRLERGKQCDFFQWVSNVVVDGKSRRGDEPDIVKMSVGHGGGDGEGTRHPLKIFANIFISFIGAGVLGVPYAFKEAGVIEGILIMTAVGILSVKAMLMIIDSKYKINREKRPKRTDDKEFQTDIEMEVLLDEDTAHENNGDLMTGVKQHRRQPSYDHHMEELDYGDVGFHAIGPVGRQLVECSIVVSQTGFCCSYIIFISQNLMHYVDNSHMYQWLLILLPPLAILTMLRQLSNLAIFSLFADFANVFAYGVVFWFDFEHVSKVRVETFHSGDYIREPKLHPKLMTLDGVPMFFGMAIYCYEGAGMILALEASAAKDSKQLFRKVFIFTMFVVTTLYLVFGVCGYLSFGPETDSIITLNLPPGIFPLLVKGCLCFSLFFTYPVMMFPVVQILEKKWFRDPLKQTFLGNTLRACLVLTTGLVVLLIPSFSTIMSLLGSTCCALLAFILPGLFHMRIHRESISKCHYALDVFFIVLGVVG</sequence>
<keyword evidence="5" id="KW-0158">Chromosome</keyword>
<dbReference type="GO" id="GO:0016799">
    <property type="term" value="F:hydrolase activity, hydrolyzing N-glycosyl compounds"/>
    <property type="evidence" value="ECO:0007669"/>
    <property type="project" value="InterPro"/>
</dbReference>
<comment type="subcellular location">
    <subcellularLocation>
        <location evidence="3">Chromosome</location>
    </subcellularLocation>
    <subcellularLocation>
        <location evidence="2">Membrane</location>
        <topology evidence="2">Multi-pass membrane protein</topology>
    </subcellularLocation>
    <subcellularLocation>
        <location evidence="1">Nucleus</location>
    </subcellularLocation>
</comment>
<evidence type="ECO:0000256" key="16">
    <source>
        <dbReference type="ARBA" id="ARBA00023204"/>
    </source>
</evidence>
<keyword evidence="8" id="KW-0677">Repeat</keyword>
<dbReference type="InterPro" id="IPR001876">
    <property type="entry name" value="Znf_RanBP2"/>
</dbReference>
<evidence type="ECO:0000256" key="13">
    <source>
        <dbReference type="ARBA" id="ARBA00022989"/>
    </source>
</evidence>
<keyword evidence="16" id="KW-0234">DNA repair</keyword>
<keyword evidence="13 27" id="KW-1133">Transmembrane helix</keyword>
<keyword evidence="17" id="KW-0456">Lyase</keyword>
<evidence type="ECO:0000256" key="4">
    <source>
        <dbReference type="ARBA" id="ARBA00009409"/>
    </source>
</evidence>
<evidence type="ECO:0000256" key="6">
    <source>
        <dbReference type="ARBA" id="ARBA00022692"/>
    </source>
</evidence>
<dbReference type="GO" id="GO:0005694">
    <property type="term" value="C:chromosome"/>
    <property type="evidence" value="ECO:0007669"/>
    <property type="project" value="UniProtKB-SubCell"/>
</dbReference>
<dbReference type="GO" id="GO:0008270">
    <property type="term" value="F:zinc ion binding"/>
    <property type="evidence" value="ECO:0007669"/>
    <property type="project" value="UniProtKB-KW"/>
</dbReference>
<feature type="transmembrane region" description="Helical" evidence="27">
    <location>
        <begin position="641"/>
        <end position="662"/>
    </location>
</feature>
<protein>
    <recommendedName>
        <fullName evidence="21">Endonuclease 8-like 3</fullName>
    </recommendedName>
    <alternativeName>
        <fullName evidence="22">DNA glycosylase/AP lyase Neil3</fullName>
    </alternativeName>
    <alternativeName>
        <fullName evidence="24">Endonuclease VIII-like 3</fullName>
    </alternativeName>
    <alternativeName>
        <fullName evidence="23">Nei-like protein 3</fullName>
    </alternativeName>
</protein>
<feature type="compositionally biased region" description="Polar residues" evidence="26">
    <location>
        <begin position="367"/>
        <end position="376"/>
    </location>
</feature>
<feature type="domain" description="GRF-type" evidence="30">
    <location>
        <begin position="491"/>
        <end position="534"/>
    </location>
</feature>
<keyword evidence="19" id="KW-0511">Multifunctional enzyme</keyword>
<evidence type="ECO:0000256" key="24">
    <source>
        <dbReference type="ARBA" id="ARBA00083341"/>
    </source>
</evidence>
<evidence type="ECO:0000256" key="1">
    <source>
        <dbReference type="ARBA" id="ARBA00004123"/>
    </source>
</evidence>
<feature type="domain" description="FPG-type" evidence="29">
    <location>
        <begin position="234"/>
        <end position="268"/>
    </location>
</feature>
<dbReference type="InterPro" id="IPR013057">
    <property type="entry name" value="AA_transpt_TM"/>
</dbReference>
<evidence type="ECO:0000256" key="12">
    <source>
        <dbReference type="ARBA" id="ARBA00022833"/>
    </source>
</evidence>
<organism evidence="31 32">
    <name type="scientific">Branchiostoma belcheri</name>
    <name type="common">Amphioxus</name>
    <dbReference type="NCBI Taxonomy" id="7741"/>
    <lineage>
        <taxon>Eukaryota</taxon>
        <taxon>Metazoa</taxon>
        <taxon>Chordata</taxon>
        <taxon>Cephalochordata</taxon>
        <taxon>Leptocardii</taxon>
        <taxon>Amphioxiformes</taxon>
        <taxon>Branchiostomatidae</taxon>
        <taxon>Branchiostoma</taxon>
    </lineage>
</organism>
<feature type="transmembrane region" description="Helical" evidence="27">
    <location>
        <begin position="966"/>
        <end position="987"/>
    </location>
</feature>
<feature type="domain" description="GRF-type" evidence="30">
    <location>
        <begin position="538"/>
        <end position="580"/>
    </location>
</feature>
<dbReference type="InterPro" id="IPR010979">
    <property type="entry name" value="Ribosomal_uS13-like_H2TH"/>
</dbReference>
<dbReference type="Pfam" id="PF06831">
    <property type="entry name" value="H2TH"/>
    <property type="match status" value="1"/>
</dbReference>
<evidence type="ECO:0000256" key="11">
    <source>
        <dbReference type="ARBA" id="ARBA00022801"/>
    </source>
</evidence>
<feature type="transmembrane region" description="Helical" evidence="27">
    <location>
        <begin position="774"/>
        <end position="791"/>
    </location>
</feature>
<keyword evidence="7" id="KW-0479">Metal-binding</keyword>
<evidence type="ECO:0000313" key="31">
    <source>
        <dbReference type="Proteomes" id="UP000515135"/>
    </source>
</evidence>
<dbReference type="InterPro" id="IPR000214">
    <property type="entry name" value="Znf_DNA_glyclase/AP_lyase"/>
</dbReference>
<evidence type="ECO:0000256" key="10">
    <source>
        <dbReference type="ARBA" id="ARBA00022771"/>
    </source>
</evidence>
<dbReference type="Gene3D" id="4.10.1060.10">
    <property type="entry name" value="Zinc finger, RanBP2-type"/>
    <property type="match status" value="2"/>
</dbReference>
<dbReference type="PROSITE" id="PS51999">
    <property type="entry name" value="ZF_GRF"/>
    <property type="match status" value="2"/>
</dbReference>
<keyword evidence="31" id="KW-1185">Reference proteome</keyword>